<feature type="chain" id="PRO_5047462617" description="Alpha amylase inhibitor" evidence="1">
    <location>
        <begin position="31"/>
        <end position="103"/>
    </location>
</feature>
<reference evidence="3" key="1">
    <citation type="journal article" date="2019" name="Int. J. Syst. Evol. Microbiol.">
        <title>The Global Catalogue of Microorganisms (GCM) 10K type strain sequencing project: providing services to taxonomists for standard genome sequencing and annotation.</title>
        <authorList>
            <consortium name="The Broad Institute Genomics Platform"/>
            <consortium name="The Broad Institute Genome Sequencing Center for Infectious Disease"/>
            <person name="Wu L."/>
            <person name="Ma J."/>
        </authorList>
    </citation>
    <scope>NUCLEOTIDE SEQUENCE [LARGE SCALE GENOMIC DNA]</scope>
    <source>
        <strain evidence="3">CGMCC 1.15399</strain>
    </source>
</reference>
<sequence length="103" mass="10785">MNITLRKSVAALVIAGAASAGLVAAAPAQASTQGKVPSCVSLWQKKGTVYKTGYAYNGCGRYMNMKIVWAHGSDGACQSVAPKGTIWSRVPRGVRTFDGAKYC</sequence>
<proteinExistence type="predicted"/>
<keyword evidence="1" id="KW-0732">Signal</keyword>
<evidence type="ECO:0000313" key="3">
    <source>
        <dbReference type="Proteomes" id="UP001597097"/>
    </source>
</evidence>
<name>A0ABW4GH40_9ACTN</name>
<comment type="caution">
    <text evidence="2">The sequence shown here is derived from an EMBL/GenBank/DDBJ whole genome shotgun (WGS) entry which is preliminary data.</text>
</comment>
<keyword evidence="3" id="KW-1185">Reference proteome</keyword>
<gene>
    <name evidence="2" type="ORF">ACFSJ0_25535</name>
</gene>
<organism evidence="2 3">
    <name type="scientific">Nonomuraea guangzhouensis</name>
    <dbReference type="NCBI Taxonomy" id="1291555"/>
    <lineage>
        <taxon>Bacteria</taxon>
        <taxon>Bacillati</taxon>
        <taxon>Actinomycetota</taxon>
        <taxon>Actinomycetes</taxon>
        <taxon>Streptosporangiales</taxon>
        <taxon>Streptosporangiaceae</taxon>
        <taxon>Nonomuraea</taxon>
    </lineage>
</organism>
<evidence type="ECO:0000313" key="2">
    <source>
        <dbReference type="EMBL" id="MFD1540442.1"/>
    </source>
</evidence>
<accession>A0ABW4GH40</accession>
<dbReference type="Proteomes" id="UP001597097">
    <property type="component" value="Unassembled WGS sequence"/>
</dbReference>
<dbReference type="RefSeq" id="WP_219526882.1">
    <property type="nucleotide sequence ID" value="NZ_JAHKRM010000001.1"/>
</dbReference>
<evidence type="ECO:0008006" key="4">
    <source>
        <dbReference type="Google" id="ProtNLM"/>
    </source>
</evidence>
<protein>
    <recommendedName>
        <fullName evidence="4">Alpha amylase inhibitor</fullName>
    </recommendedName>
</protein>
<feature type="signal peptide" evidence="1">
    <location>
        <begin position="1"/>
        <end position="30"/>
    </location>
</feature>
<evidence type="ECO:0000256" key="1">
    <source>
        <dbReference type="SAM" id="SignalP"/>
    </source>
</evidence>
<dbReference type="EMBL" id="JBHUCM010000019">
    <property type="protein sequence ID" value="MFD1540442.1"/>
    <property type="molecule type" value="Genomic_DNA"/>
</dbReference>